<dbReference type="InterPro" id="IPR011992">
    <property type="entry name" value="EF-hand-dom_pair"/>
</dbReference>
<dbReference type="Gene3D" id="1.10.238.10">
    <property type="entry name" value="EF-hand"/>
    <property type="match status" value="1"/>
</dbReference>
<dbReference type="PROSITE" id="PS00018">
    <property type="entry name" value="EF_HAND_1"/>
    <property type="match status" value="1"/>
</dbReference>
<dbReference type="PANTHER" id="PTHR19237">
    <property type="entry name" value="NUCLEOBINDIN"/>
    <property type="match status" value="1"/>
</dbReference>
<evidence type="ECO:0000256" key="2">
    <source>
        <dbReference type="ARBA" id="ARBA00004496"/>
    </source>
</evidence>
<keyword evidence="6" id="KW-0963">Cytoplasm</keyword>
<evidence type="ECO:0000256" key="5">
    <source>
        <dbReference type="ARBA" id="ARBA00008063"/>
    </source>
</evidence>
<organism evidence="20">
    <name type="scientific">Cacopsylla melanoneura</name>
    <dbReference type="NCBI Taxonomy" id="428564"/>
    <lineage>
        <taxon>Eukaryota</taxon>
        <taxon>Metazoa</taxon>
        <taxon>Ecdysozoa</taxon>
        <taxon>Arthropoda</taxon>
        <taxon>Hexapoda</taxon>
        <taxon>Insecta</taxon>
        <taxon>Pterygota</taxon>
        <taxon>Neoptera</taxon>
        <taxon>Paraneoptera</taxon>
        <taxon>Hemiptera</taxon>
        <taxon>Sternorrhyncha</taxon>
        <taxon>Psylloidea</taxon>
        <taxon>Psyllidae</taxon>
        <taxon>Psyllinae</taxon>
        <taxon>Cacopsylla</taxon>
    </lineage>
</organism>
<keyword evidence="7" id="KW-0964">Secreted</keyword>
<dbReference type="EMBL" id="HBUF01193390">
    <property type="protein sequence ID" value="CAG6659166.1"/>
    <property type="molecule type" value="Transcribed_RNA"/>
</dbReference>
<evidence type="ECO:0000259" key="19">
    <source>
        <dbReference type="PROSITE" id="PS50222"/>
    </source>
</evidence>
<dbReference type="InterPro" id="IPR018247">
    <property type="entry name" value="EF_Hand_1_Ca_BS"/>
</dbReference>
<keyword evidence="16" id="KW-0175">Coiled coil</keyword>
<evidence type="ECO:0000256" key="18">
    <source>
        <dbReference type="SAM" id="Phobius"/>
    </source>
</evidence>
<dbReference type="GO" id="GO:0016020">
    <property type="term" value="C:membrane"/>
    <property type="evidence" value="ECO:0007669"/>
    <property type="project" value="UniProtKB-SubCell"/>
</dbReference>
<dbReference type="GO" id="GO:0003677">
    <property type="term" value="F:DNA binding"/>
    <property type="evidence" value="ECO:0007669"/>
    <property type="project" value="UniProtKB-KW"/>
</dbReference>
<feature type="region of interest" description="Disordered" evidence="17">
    <location>
        <begin position="524"/>
        <end position="623"/>
    </location>
</feature>
<evidence type="ECO:0000256" key="3">
    <source>
        <dbReference type="ARBA" id="ARBA00004555"/>
    </source>
</evidence>
<keyword evidence="15 18" id="KW-0472">Membrane</keyword>
<dbReference type="SUPFAM" id="SSF47473">
    <property type="entry name" value="EF-hand"/>
    <property type="match status" value="1"/>
</dbReference>
<evidence type="ECO:0000256" key="12">
    <source>
        <dbReference type="ARBA" id="ARBA00022837"/>
    </source>
</evidence>
<keyword evidence="9" id="KW-0344">Guanine-nucleotide releasing factor</keyword>
<feature type="compositionally biased region" description="Low complexity" evidence="17">
    <location>
        <begin position="635"/>
        <end position="650"/>
    </location>
</feature>
<feature type="transmembrane region" description="Helical" evidence="18">
    <location>
        <begin position="21"/>
        <end position="40"/>
    </location>
</feature>
<keyword evidence="14" id="KW-0238">DNA-binding</keyword>
<keyword evidence="18" id="KW-0812">Transmembrane</keyword>
<evidence type="ECO:0000256" key="1">
    <source>
        <dbReference type="ARBA" id="ARBA00004170"/>
    </source>
</evidence>
<dbReference type="PANTHER" id="PTHR19237:SF20">
    <property type="entry name" value="NUCLEOBINDIN 1"/>
    <property type="match status" value="1"/>
</dbReference>
<evidence type="ECO:0000256" key="14">
    <source>
        <dbReference type="ARBA" id="ARBA00023125"/>
    </source>
</evidence>
<evidence type="ECO:0000256" key="17">
    <source>
        <dbReference type="SAM" id="MobiDB-lite"/>
    </source>
</evidence>
<evidence type="ECO:0000256" key="7">
    <source>
        <dbReference type="ARBA" id="ARBA00022525"/>
    </source>
</evidence>
<dbReference type="GO" id="GO:0070062">
    <property type="term" value="C:extracellular exosome"/>
    <property type="evidence" value="ECO:0007669"/>
    <property type="project" value="TreeGrafter"/>
</dbReference>
<dbReference type="InterPro" id="IPR040250">
    <property type="entry name" value="Nucleobindin"/>
</dbReference>
<evidence type="ECO:0000256" key="13">
    <source>
        <dbReference type="ARBA" id="ARBA00023034"/>
    </source>
</evidence>
<feature type="region of interest" description="Disordered" evidence="17">
    <location>
        <begin position="635"/>
        <end position="676"/>
    </location>
</feature>
<dbReference type="InterPro" id="IPR057576">
    <property type="entry name" value="NUCB1_N"/>
</dbReference>
<dbReference type="AlphaFoldDB" id="A0A8D8RXV5"/>
<dbReference type="GO" id="GO:0005793">
    <property type="term" value="C:endoplasmic reticulum-Golgi intermediate compartment"/>
    <property type="evidence" value="ECO:0007669"/>
    <property type="project" value="TreeGrafter"/>
</dbReference>
<evidence type="ECO:0000313" key="20">
    <source>
        <dbReference type="EMBL" id="CAG6659166.1"/>
    </source>
</evidence>
<reference evidence="20" key="1">
    <citation type="submission" date="2021-05" db="EMBL/GenBank/DDBJ databases">
        <authorList>
            <person name="Alioto T."/>
            <person name="Alioto T."/>
            <person name="Gomez Garrido J."/>
        </authorList>
    </citation>
    <scope>NUCLEOTIDE SEQUENCE</scope>
</reference>
<evidence type="ECO:0000256" key="6">
    <source>
        <dbReference type="ARBA" id="ARBA00022490"/>
    </source>
</evidence>
<evidence type="ECO:0000256" key="15">
    <source>
        <dbReference type="ARBA" id="ARBA00023136"/>
    </source>
</evidence>
<keyword evidence="11" id="KW-0677">Repeat</keyword>
<evidence type="ECO:0000256" key="11">
    <source>
        <dbReference type="ARBA" id="ARBA00022737"/>
    </source>
</evidence>
<dbReference type="PROSITE" id="PS50222">
    <property type="entry name" value="EF_HAND_2"/>
    <property type="match status" value="1"/>
</dbReference>
<sequence>MLYPFQTNMLPNIGSTRSMTLKLFYLSLCIIYLHSFINALPVQRKQPSPQRFADEEFDRMTANETFNEVDSNDHHPENGKGNVAEELGIEYNRYLNEVVEALESDPEFRKKLENASEADIRSGKIAQELEYVNHQVRSKLDELKRTELDRLRELAKRQYELSEGVAVADAPRHVDHNNPHSFEINDLHKLIVQVTNDLAEADRKRRELFKEYELQKRYERDQKLALMTDQEKEEFLKKEAEEIRKRKSSIDKADVHHPGSKKQLEEVWQEQDHMGNTEFNPKAFFAMHDLDGNHVWDEEEVKMLFLKELDKMYKEGVPQNDLMERAEEMERMREHVFKEADTNKDRLISWDEFLEMTRRQEFQQDPGWKPIDQEQVYSQAEVEHYERQRQAEVDRMVREGRLPSVPPQYAHYGGHPQQGYHPGQPVPHPNMPQHVPAQHYNPGVNGMQYVPGNMPPVQVSPQHFQAMHQNPNVPQDNFHVDLQQPNHRSAPPVGQQYGQQVQYPNQQGGYQNQNQQHNLNQASQNNQGQVNQNQQTQGNNQNQQQNQGQFQNQQQNQGINNQNPGQYQNSQQNQGANQNQGSNQNNQQNQGQQALNQNQQAHYQSQQNQGINNQNQQQNQGINHQNQQLNQGQYQQNNVGSNQNNNVGEQPQGSNNIPVGQPQGQIVKDSNNIPPVQNNNIGQGQAFVKEIPMHNNQDHLPNTV</sequence>
<feature type="compositionally biased region" description="Polar residues" evidence="17">
    <location>
        <begin position="651"/>
        <end position="676"/>
    </location>
</feature>
<proteinExistence type="inferred from homology"/>
<name>A0A8D8RXV5_9HEMI</name>
<evidence type="ECO:0000256" key="16">
    <source>
        <dbReference type="SAM" id="Coils"/>
    </source>
</evidence>
<comment type="subcellular location">
    <subcellularLocation>
        <location evidence="2">Cytoplasm</location>
    </subcellularLocation>
    <subcellularLocation>
        <location evidence="3">Golgi apparatus</location>
    </subcellularLocation>
    <subcellularLocation>
        <location evidence="1">Membrane</location>
        <topology evidence="1">Peripheral membrane protein</topology>
    </subcellularLocation>
    <subcellularLocation>
        <location evidence="4">Secreted</location>
    </subcellularLocation>
</comment>
<feature type="coiled-coil region" evidence="16">
    <location>
        <begin position="184"/>
        <end position="246"/>
    </location>
</feature>
<evidence type="ECO:0000256" key="10">
    <source>
        <dbReference type="ARBA" id="ARBA00022729"/>
    </source>
</evidence>
<dbReference type="InterPro" id="IPR002048">
    <property type="entry name" value="EF_hand_dom"/>
</dbReference>
<keyword evidence="10" id="KW-0732">Signal</keyword>
<accession>A0A8D8RXV5</accession>
<keyword evidence="8" id="KW-0597">Phosphoprotein</keyword>
<keyword evidence="13" id="KW-0333">Golgi apparatus</keyword>
<evidence type="ECO:0000256" key="4">
    <source>
        <dbReference type="ARBA" id="ARBA00004613"/>
    </source>
</evidence>
<dbReference type="Pfam" id="PF25434">
    <property type="entry name" value="NUCB1_N"/>
    <property type="match status" value="1"/>
</dbReference>
<feature type="region of interest" description="Disordered" evidence="17">
    <location>
        <begin position="467"/>
        <end position="496"/>
    </location>
</feature>
<evidence type="ECO:0000256" key="9">
    <source>
        <dbReference type="ARBA" id="ARBA00022658"/>
    </source>
</evidence>
<dbReference type="GO" id="GO:0005085">
    <property type="term" value="F:guanyl-nucleotide exchange factor activity"/>
    <property type="evidence" value="ECO:0007669"/>
    <property type="project" value="UniProtKB-KW"/>
</dbReference>
<comment type="similarity">
    <text evidence="5">Belongs to the nucleobindin family.</text>
</comment>
<dbReference type="GO" id="GO:0005794">
    <property type="term" value="C:Golgi apparatus"/>
    <property type="evidence" value="ECO:0007669"/>
    <property type="project" value="UniProtKB-SubCell"/>
</dbReference>
<dbReference type="GO" id="GO:0005509">
    <property type="term" value="F:calcium ion binding"/>
    <property type="evidence" value="ECO:0007669"/>
    <property type="project" value="InterPro"/>
</dbReference>
<feature type="domain" description="EF-hand" evidence="19">
    <location>
        <begin position="328"/>
        <end position="363"/>
    </location>
</feature>
<keyword evidence="18" id="KW-1133">Transmembrane helix</keyword>
<protein>
    <submittedName>
        <fullName evidence="20">Nucleobindin-2</fullName>
    </submittedName>
</protein>
<keyword evidence="12" id="KW-0106">Calcium</keyword>
<evidence type="ECO:0000256" key="8">
    <source>
        <dbReference type="ARBA" id="ARBA00022553"/>
    </source>
</evidence>
<dbReference type="EMBL" id="HBUF01193383">
    <property type="protein sequence ID" value="CAG6659136.1"/>
    <property type="molecule type" value="Transcribed_RNA"/>
</dbReference>